<evidence type="ECO:0000256" key="1">
    <source>
        <dbReference type="SAM" id="MobiDB-lite"/>
    </source>
</evidence>
<proteinExistence type="predicted"/>
<reference evidence="3" key="1">
    <citation type="submission" date="2023-05" db="EMBL/GenBank/DDBJ databases">
        <title>Draft genome of Pseudofrankia sp. BMG5.37.</title>
        <authorList>
            <person name="Gtari M."/>
            <person name="Ghodhbane F."/>
            <person name="Sbissi I."/>
        </authorList>
    </citation>
    <scope>NUCLEOTIDE SEQUENCE [LARGE SCALE GENOMIC DNA]</scope>
    <source>
        <strain evidence="3">BMG 814</strain>
    </source>
</reference>
<sequence length="370" mass="40348">MTNALDQIGQRTAVRTPQTIGQATAVEQARAVAEVAAAVQVARQFPRELDTVRAEMQAACTSYALARRAFYAVRNRGEGPSVHLARELARIWGNFQSGVHELRRDDAAGESEVQAFAWDVQANTRSTRTFISPHARMKDGKRMPLIDLQDIYLSNQNTGARAVRECIFAALPEWLVAEAQQLCRQTLEAGPGGKSIEQRRQEAVAAFARGNVTEQQLVARVGKPVAQWTAQDVASLEVLFDSLRNGETTREEAFGEQQRVTAAEITGAGPAGPPPPPGDVGVPPVSRQQLTALHAGLTALGYTDRAERLAFLSKELGRELESTTDLTRNEASGLIDRIQQREVPAAASDEPGEDWVPEPPEDWQPEDGAR</sequence>
<protein>
    <submittedName>
        <fullName evidence="2">Uncharacterized protein</fullName>
    </submittedName>
</protein>
<gene>
    <name evidence="2" type="ORF">QOZ88_05795</name>
</gene>
<keyword evidence="3" id="KW-1185">Reference proteome</keyword>
<comment type="caution">
    <text evidence="2">The sequence shown here is derived from an EMBL/GenBank/DDBJ whole genome shotgun (WGS) entry which is preliminary data.</text>
</comment>
<name>A0ABT9IA80_9ACTN</name>
<accession>A0ABT9IA80</accession>
<evidence type="ECO:0000313" key="3">
    <source>
        <dbReference type="Proteomes" id="UP001233673"/>
    </source>
</evidence>
<dbReference type="RefSeq" id="WP_305998844.1">
    <property type="nucleotide sequence ID" value="NZ_JASNFN010000004.1"/>
</dbReference>
<evidence type="ECO:0000313" key="2">
    <source>
        <dbReference type="EMBL" id="MDP5182142.1"/>
    </source>
</evidence>
<dbReference type="Proteomes" id="UP001233673">
    <property type="component" value="Unassembled WGS sequence"/>
</dbReference>
<dbReference type="EMBL" id="JASNFN010000004">
    <property type="protein sequence ID" value="MDP5182142.1"/>
    <property type="molecule type" value="Genomic_DNA"/>
</dbReference>
<organism evidence="2 3">
    <name type="scientific">Blastococcus carthaginiensis</name>
    <dbReference type="NCBI Taxonomy" id="3050034"/>
    <lineage>
        <taxon>Bacteria</taxon>
        <taxon>Bacillati</taxon>
        <taxon>Actinomycetota</taxon>
        <taxon>Actinomycetes</taxon>
        <taxon>Geodermatophilales</taxon>
        <taxon>Geodermatophilaceae</taxon>
        <taxon>Blastococcus</taxon>
    </lineage>
</organism>
<feature type="region of interest" description="Disordered" evidence="1">
    <location>
        <begin position="318"/>
        <end position="370"/>
    </location>
</feature>
<feature type="compositionally biased region" description="Acidic residues" evidence="1">
    <location>
        <begin position="350"/>
        <end position="370"/>
    </location>
</feature>
<feature type="region of interest" description="Disordered" evidence="1">
    <location>
        <begin position="266"/>
        <end position="285"/>
    </location>
</feature>